<dbReference type="OrthoDB" id="219370at2"/>
<organism evidence="4 5">
    <name type="scientific">Gimesia chilikensis</name>
    <dbReference type="NCBI Taxonomy" id="2605989"/>
    <lineage>
        <taxon>Bacteria</taxon>
        <taxon>Pseudomonadati</taxon>
        <taxon>Planctomycetota</taxon>
        <taxon>Planctomycetia</taxon>
        <taxon>Planctomycetales</taxon>
        <taxon>Planctomycetaceae</taxon>
        <taxon>Gimesia</taxon>
    </lineage>
</organism>
<dbReference type="Pfam" id="PF13620">
    <property type="entry name" value="CarboxypepD_reg"/>
    <property type="match status" value="2"/>
</dbReference>
<dbReference type="EMBL" id="CP036266">
    <property type="protein sequence ID" value="QDT22055.1"/>
    <property type="molecule type" value="Genomic_DNA"/>
</dbReference>
<evidence type="ECO:0000256" key="2">
    <source>
        <dbReference type="SAM" id="Phobius"/>
    </source>
</evidence>
<proteinExistence type="predicted"/>
<dbReference type="RefSeq" id="WP_145187309.1">
    <property type="nucleotide sequence ID" value="NZ_CP036266.1"/>
</dbReference>
<feature type="compositionally biased region" description="Polar residues" evidence="1">
    <location>
        <begin position="416"/>
        <end position="427"/>
    </location>
</feature>
<feature type="compositionally biased region" description="Basic and acidic residues" evidence="1">
    <location>
        <begin position="403"/>
        <end position="415"/>
    </location>
</feature>
<feature type="compositionally biased region" description="Polar residues" evidence="1">
    <location>
        <begin position="442"/>
        <end position="454"/>
    </location>
</feature>
<evidence type="ECO:0000259" key="3">
    <source>
        <dbReference type="Pfam" id="PF05569"/>
    </source>
</evidence>
<protein>
    <submittedName>
        <fullName evidence="4">Regulatory protein BlaR1</fullName>
    </submittedName>
</protein>
<keyword evidence="2" id="KW-1133">Transmembrane helix</keyword>
<feature type="transmembrane region" description="Helical" evidence="2">
    <location>
        <begin position="25"/>
        <end position="44"/>
    </location>
</feature>
<feature type="transmembrane region" description="Helical" evidence="2">
    <location>
        <begin position="373"/>
        <end position="392"/>
    </location>
</feature>
<dbReference type="InterPro" id="IPR013784">
    <property type="entry name" value="Carb-bd-like_fold"/>
</dbReference>
<evidence type="ECO:0000313" key="4">
    <source>
        <dbReference type="EMBL" id="QDT22055.1"/>
    </source>
</evidence>
<accession>A0A517PRR0</accession>
<keyword evidence="2" id="KW-0472">Membrane</keyword>
<dbReference type="InterPro" id="IPR052173">
    <property type="entry name" value="Beta-lactam_resp_regulator"/>
</dbReference>
<feature type="transmembrane region" description="Helical" evidence="2">
    <location>
        <begin position="56"/>
        <end position="81"/>
    </location>
</feature>
<dbReference type="GO" id="GO:0030246">
    <property type="term" value="F:carbohydrate binding"/>
    <property type="evidence" value="ECO:0007669"/>
    <property type="project" value="InterPro"/>
</dbReference>
<reference evidence="4 5" key="1">
    <citation type="submission" date="2019-02" db="EMBL/GenBank/DDBJ databases">
        <title>Deep-cultivation of Planctomycetes and their phenomic and genomic characterization uncovers novel biology.</title>
        <authorList>
            <person name="Wiegand S."/>
            <person name="Jogler M."/>
            <person name="Boedeker C."/>
            <person name="Pinto D."/>
            <person name="Vollmers J."/>
            <person name="Rivas-Marin E."/>
            <person name="Kohn T."/>
            <person name="Peeters S.H."/>
            <person name="Heuer A."/>
            <person name="Rast P."/>
            <person name="Oberbeckmann S."/>
            <person name="Bunk B."/>
            <person name="Jeske O."/>
            <person name="Meyerdierks A."/>
            <person name="Storesund J.E."/>
            <person name="Kallscheuer N."/>
            <person name="Luecker S."/>
            <person name="Lage O.M."/>
            <person name="Pohl T."/>
            <person name="Merkel B.J."/>
            <person name="Hornburger P."/>
            <person name="Mueller R.-W."/>
            <person name="Bruemmer F."/>
            <person name="Labrenz M."/>
            <person name="Spormann A.M."/>
            <person name="Op den Camp H."/>
            <person name="Overmann J."/>
            <person name="Amann R."/>
            <person name="Jetten M.S.M."/>
            <person name="Mascher T."/>
            <person name="Medema M.H."/>
            <person name="Devos D.P."/>
            <person name="Kaster A.-K."/>
            <person name="Ovreas L."/>
            <person name="Rohde M."/>
            <person name="Galperin M.Y."/>
            <person name="Jogler C."/>
        </authorList>
    </citation>
    <scope>NUCLEOTIDE SEQUENCE [LARGE SCALE GENOMIC DNA]</scope>
    <source>
        <strain evidence="4 5">HG66A1</strain>
    </source>
</reference>
<name>A0A517PRR0_9PLAN</name>
<keyword evidence="5" id="KW-1185">Reference proteome</keyword>
<feature type="region of interest" description="Disordered" evidence="1">
    <location>
        <begin position="92"/>
        <end position="117"/>
    </location>
</feature>
<dbReference type="PANTHER" id="PTHR34978:SF3">
    <property type="entry name" value="SLR0241 PROTEIN"/>
    <property type="match status" value="1"/>
</dbReference>
<dbReference type="Gene3D" id="2.60.40.1120">
    <property type="entry name" value="Carboxypeptidase-like, regulatory domain"/>
    <property type="match status" value="3"/>
</dbReference>
<dbReference type="SUPFAM" id="SSF49452">
    <property type="entry name" value="Starch-binding domain-like"/>
    <property type="match status" value="1"/>
</dbReference>
<dbReference type="Pfam" id="PF05569">
    <property type="entry name" value="Peptidase_M56"/>
    <property type="match status" value="1"/>
</dbReference>
<feature type="region of interest" description="Disordered" evidence="1">
    <location>
        <begin position="403"/>
        <end position="454"/>
    </location>
</feature>
<feature type="region of interest" description="Disordered" evidence="1">
    <location>
        <begin position="129"/>
        <end position="150"/>
    </location>
</feature>
<dbReference type="SUPFAM" id="SSF49464">
    <property type="entry name" value="Carboxypeptidase regulatory domain-like"/>
    <property type="match status" value="3"/>
</dbReference>
<dbReference type="InterPro" id="IPR008756">
    <property type="entry name" value="Peptidase_M56"/>
</dbReference>
<dbReference type="PANTHER" id="PTHR34978">
    <property type="entry name" value="POSSIBLE SENSOR-TRANSDUCER PROTEIN BLAR"/>
    <property type="match status" value="1"/>
</dbReference>
<feature type="compositionally biased region" description="Basic and acidic residues" evidence="1">
    <location>
        <begin position="432"/>
        <end position="441"/>
    </location>
</feature>
<gene>
    <name evidence="4" type="primary">blaR1_5</name>
    <name evidence="4" type="ORF">HG66A1_38610</name>
</gene>
<evidence type="ECO:0000256" key="1">
    <source>
        <dbReference type="SAM" id="MobiDB-lite"/>
    </source>
</evidence>
<dbReference type="InterPro" id="IPR008969">
    <property type="entry name" value="CarboxyPept-like_regulatory"/>
</dbReference>
<evidence type="ECO:0000313" key="5">
    <source>
        <dbReference type="Proteomes" id="UP000320421"/>
    </source>
</evidence>
<dbReference type="Proteomes" id="UP000320421">
    <property type="component" value="Chromosome"/>
</dbReference>
<sequence length="1444" mass="160273">MAVSGNGVIELLNQSGEMFWEFSRIMFLQASLLVLVILLLDLLLRYHARAVTRYWLWSLVLFKLILPVSLYSPVSVASWFADWIPTEAVAQNTESEPTMSTLAANPPGGTQTEKNPLVQPSLTEPFLQTHPQSPQLPPVGPPSDSMLAVPDSEVESPIKPAALPALQASAILMLIWLTAVAMLSVCVLWRTWRVRKLTIQAEPAGGELVAQLNECVLLLGMKPDSVKLKVSEETGSPAICGFWRATIILPRHLLEKLTPEQYRQIFIHELAHWKRFDLQVNCLQTLLLILYFYHPLVWLTHVMLKRLREQAVDETVLVTLNEQPSHYSATLLDIAALTPAVESPRLQLLGILESRKSLTQRIRRMITRPIPRSARLGLVSLLLILFAGALLLPMSRLKETHAAVDRQESADHESEQQLSDKAQSLKQSPPARETKPREEKSSSQYVLSGRVTDQSGAPVTDAQVLLIPKSGGHVLRTSTDKEGNYHFAEITKPGPHRIMILSQRWVGLERLADRPRVDLAADQRQVKNITLERACQLRIQTVNEQGKPVPGAIVYRKLMNDSRGFTARAVTTDQSGEVTLGLKPSQEKYLIGIASPDYALEKLTLQVDDPDQIVTRKIVLREGEEVNGKIVYADGKIPVGLKINALPQWWEFSGHPPGYRISEAGRFTFPHIVAGVYNVIVAVPGVGGKPVLTGTYLLNREQPLDLKLNMPSPASMVTLSGKISYTGDLKKASRPFLLIAYSIDGYNEAYAEIQPGQTEFKFDPIQRGKYELSLLSTEIQLKGDYTVFAPANDFQLNVVVTGKPQISGTVLADDTNQPISKFRVRAIKLKTLRGADYGQEPRWQDVDQSSGEFKVAVNGPGIYRIEVAADGYARALSESVNTDQIQGKPIQLKLTEGVTLSGTVVNAQGQPVDGATVIPLSLSRGVMSNSLDQFTTDSDAVKTVDGKFSIPHLAPGMESLKVTHPDYDFAIVKDIDLAASPLPNVEVTLTEGGTVQGLVTDENGKPQPNVTLFFHDRYGYNGDAARKAGLLATVITDEEGRYSVSHLPNQICYVVRKYEWNSLGVVRQAVLPQNGKTSTLNLGGRPELTGRLKVNGKPLANTRILLAGENPNFGIFRAYTNTDSEGMFHFFGAGPGQRTLYYEVPNVNNDWVPVRSLELISDDQDLGTLETQVGQLTVNCQPETLDDMRVGLFNYHPVWTASLRAGNLVPRTNSSAPFVFKQVTTRDYVIIASRSGYPSVYQKVHVTKENLNSQLTLPIPEGTATIHFKLDQELMQANEPMRLKLWSKDQRLLTNIYSFEAGEYVARHLPAGDYYLTRVDIRESKKLLQFTLKENEQKTVTLTSELFKKSESKLGFRTINVFTQAGVPLPGCQIQLKSSSGTISRHIQQFERQSFVGDSGTYDLTVSYPGFQTLHGKVELIPPEKSWIYPDNLTFNLRLKPEAD</sequence>
<keyword evidence="2" id="KW-0812">Transmembrane</keyword>
<feature type="transmembrane region" description="Helical" evidence="2">
    <location>
        <begin position="165"/>
        <end position="189"/>
    </location>
</feature>
<dbReference type="CDD" id="cd07341">
    <property type="entry name" value="M56_BlaR1_MecR1_like"/>
    <property type="match status" value="1"/>
</dbReference>
<feature type="domain" description="Peptidase M56" evidence="3">
    <location>
        <begin position="157"/>
        <end position="363"/>
    </location>
</feature>